<dbReference type="InterPro" id="IPR043425">
    <property type="entry name" value="NusG-like"/>
</dbReference>
<gene>
    <name evidence="5" type="ORF">MNBD_GAMMA22-811</name>
</gene>
<dbReference type="EMBL" id="UOFS01000013">
    <property type="protein sequence ID" value="VAW93645.1"/>
    <property type="molecule type" value="Genomic_DNA"/>
</dbReference>
<dbReference type="GO" id="GO:0005829">
    <property type="term" value="C:cytosol"/>
    <property type="evidence" value="ECO:0007669"/>
    <property type="project" value="TreeGrafter"/>
</dbReference>
<proteinExistence type="predicted"/>
<keyword evidence="3" id="KW-0804">Transcription</keyword>
<evidence type="ECO:0000313" key="5">
    <source>
        <dbReference type="EMBL" id="VAW93645.1"/>
    </source>
</evidence>
<dbReference type="CDD" id="cd09892">
    <property type="entry name" value="NGN_SP_RfaH"/>
    <property type="match status" value="1"/>
</dbReference>
<dbReference type="PANTHER" id="PTHR30265:SF7">
    <property type="entry name" value="TRANSCRIPTION ANTITERMINATION PROTEIN RFAH"/>
    <property type="match status" value="1"/>
</dbReference>
<reference evidence="5" key="1">
    <citation type="submission" date="2018-06" db="EMBL/GenBank/DDBJ databases">
        <authorList>
            <person name="Zhirakovskaya E."/>
        </authorList>
    </citation>
    <scope>NUCLEOTIDE SEQUENCE</scope>
</reference>
<dbReference type="SUPFAM" id="SSF50104">
    <property type="entry name" value="Translation proteins SH3-like domain"/>
    <property type="match status" value="1"/>
</dbReference>
<sequence length="179" mass="20273">MSNGNIIENKSWYLVYTKPRSESAAVENLARQNYQTYLPLFKKARIKNAQLKKIIEPLFPRYVFIALNTETDDWSPIRSTLGVSKIVNFGFIPAKVPNSLIYSLKENENSDGLYEFVEKKLVKGQTVEIMSGSMMGYSGIFNTYSTKDRVTILLDLLGKETSVQLSSFHVQASQNSITI</sequence>
<evidence type="ECO:0000256" key="3">
    <source>
        <dbReference type="ARBA" id="ARBA00023163"/>
    </source>
</evidence>
<dbReference type="SUPFAM" id="SSF82679">
    <property type="entry name" value="N-utilization substance G protein NusG, N-terminal domain"/>
    <property type="match status" value="1"/>
</dbReference>
<dbReference type="GO" id="GO:0031564">
    <property type="term" value="P:transcription antitermination"/>
    <property type="evidence" value="ECO:0007669"/>
    <property type="project" value="UniProtKB-KW"/>
</dbReference>
<keyword evidence="1" id="KW-0889">Transcription antitermination</keyword>
<dbReference type="Pfam" id="PF02357">
    <property type="entry name" value="NusG"/>
    <property type="match status" value="1"/>
</dbReference>
<evidence type="ECO:0000259" key="4">
    <source>
        <dbReference type="SMART" id="SM00738"/>
    </source>
</evidence>
<dbReference type="InterPro" id="IPR010215">
    <property type="entry name" value="Transcription_antiterm_RfaH"/>
</dbReference>
<dbReference type="PANTHER" id="PTHR30265">
    <property type="entry name" value="RHO-INTERACTING TRANSCRIPTION TERMINATION FACTOR NUSG"/>
    <property type="match status" value="1"/>
</dbReference>
<dbReference type="AlphaFoldDB" id="A0A3B0ZJL7"/>
<dbReference type="InterPro" id="IPR008991">
    <property type="entry name" value="Translation_prot_SH3-like_sf"/>
</dbReference>
<keyword evidence="2" id="KW-0805">Transcription regulation</keyword>
<organism evidence="5">
    <name type="scientific">hydrothermal vent metagenome</name>
    <dbReference type="NCBI Taxonomy" id="652676"/>
    <lineage>
        <taxon>unclassified sequences</taxon>
        <taxon>metagenomes</taxon>
        <taxon>ecological metagenomes</taxon>
    </lineage>
</organism>
<dbReference type="InterPro" id="IPR006645">
    <property type="entry name" value="NGN-like_dom"/>
</dbReference>
<evidence type="ECO:0000256" key="1">
    <source>
        <dbReference type="ARBA" id="ARBA00022814"/>
    </source>
</evidence>
<accession>A0A3B0ZJL7</accession>
<dbReference type="InterPro" id="IPR036735">
    <property type="entry name" value="NGN_dom_sf"/>
</dbReference>
<protein>
    <recommendedName>
        <fullName evidence="4">NusG-like N-terminal domain-containing protein</fullName>
    </recommendedName>
</protein>
<dbReference type="SMART" id="SM00738">
    <property type="entry name" value="NGN"/>
    <property type="match status" value="1"/>
</dbReference>
<name>A0A3B0ZJL7_9ZZZZ</name>
<evidence type="ECO:0000256" key="2">
    <source>
        <dbReference type="ARBA" id="ARBA00023015"/>
    </source>
</evidence>
<feature type="domain" description="NusG-like N-terminal" evidence="4">
    <location>
        <begin position="9"/>
        <end position="108"/>
    </location>
</feature>
<dbReference type="NCBIfam" id="TIGR01955">
    <property type="entry name" value="RfaH"/>
    <property type="match status" value="1"/>
</dbReference>
<dbReference type="GO" id="GO:0006354">
    <property type="term" value="P:DNA-templated transcription elongation"/>
    <property type="evidence" value="ECO:0007669"/>
    <property type="project" value="InterPro"/>
</dbReference>
<dbReference type="Gene3D" id="3.30.70.940">
    <property type="entry name" value="NusG, N-terminal domain"/>
    <property type="match status" value="1"/>
</dbReference>